<reference evidence="1 2" key="1">
    <citation type="submission" date="2017-06" db="EMBL/GenBank/DDBJ databases">
        <title>A platform for efficient transgenesis in Macrostomum lignano, a flatworm model organism for stem cell research.</title>
        <authorList>
            <person name="Berezikov E."/>
        </authorList>
    </citation>
    <scope>NUCLEOTIDE SEQUENCE [LARGE SCALE GENOMIC DNA]</scope>
    <source>
        <strain evidence="1">DV1</strain>
        <tissue evidence="1">Whole organism</tissue>
    </source>
</reference>
<proteinExistence type="predicted"/>
<sequence length="450" mass="47473">SAGDTPDEQQAAAGPHEAARPERWFPCIAAGCSRMCGRRSHSLGELISDIAADRRLLLELKCRPAIPDNAWLATNAKLCSRHWRFLLSDHSSDGASAEAKDCSRSSGGLQIRNESCALCGKQYRVTGVTQCSQHCGRLSSDPQLFRVTCALLTEESASLISWADPPEAEAQVLLPFACRACFLTESRRLAASRCASSAKPRSLPHGLCRSMGSTADCVTVCGCRMALRDLAPWQVSKTAQRGQVVLCLAVQDTSRCLILDSSSTTTSNSDGVRSYTAQCGDQILETGRLPADRHACLALTSLLDRLRRLSPCPGLFAGQLQETVAFLAQLPASLLPRLQVSLDADRGCLQVVRSRRCHGVLERRPPADSSTAAGGAVGVTETAAASAAVPGAPVSCCADCRGAVQFAAYPDEAAAAAAATAADAAVAAAGVSSIGPFDEKALLFEQHQLY</sequence>
<accession>A0A267DVQ3</accession>
<dbReference type="Proteomes" id="UP000215902">
    <property type="component" value="Unassembled WGS sequence"/>
</dbReference>
<gene>
    <name evidence="1" type="ORF">BOX15_Mlig006565g4</name>
</gene>
<keyword evidence="2" id="KW-1185">Reference proteome</keyword>
<comment type="caution">
    <text evidence="1">The sequence shown here is derived from an EMBL/GenBank/DDBJ whole genome shotgun (WGS) entry which is preliminary data.</text>
</comment>
<evidence type="ECO:0000313" key="2">
    <source>
        <dbReference type="Proteomes" id="UP000215902"/>
    </source>
</evidence>
<protein>
    <submittedName>
        <fullName evidence="1">Uncharacterized protein</fullName>
    </submittedName>
</protein>
<dbReference type="AlphaFoldDB" id="A0A267DVQ3"/>
<dbReference type="EMBL" id="NIVC01003202">
    <property type="protein sequence ID" value="PAA52669.1"/>
    <property type="molecule type" value="Genomic_DNA"/>
</dbReference>
<name>A0A267DVQ3_9PLAT</name>
<feature type="non-terminal residue" evidence="1">
    <location>
        <position position="1"/>
    </location>
</feature>
<organism evidence="1 2">
    <name type="scientific">Macrostomum lignano</name>
    <dbReference type="NCBI Taxonomy" id="282301"/>
    <lineage>
        <taxon>Eukaryota</taxon>
        <taxon>Metazoa</taxon>
        <taxon>Spiralia</taxon>
        <taxon>Lophotrochozoa</taxon>
        <taxon>Platyhelminthes</taxon>
        <taxon>Rhabditophora</taxon>
        <taxon>Macrostomorpha</taxon>
        <taxon>Macrostomida</taxon>
        <taxon>Macrostomidae</taxon>
        <taxon>Macrostomum</taxon>
    </lineage>
</organism>
<evidence type="ECO:0000313" key="1">
    <source>
        <dbReference type="EMBL" id="PAA52669.1"/>
    </source>
</evidence>